<dbReference type="EC" id="1.1.1.31" evidence="3"/>
<dbReference type="VEuPathDB" id="FungiDB:I302_03380"/>
<reference evidence="11" key="3">
    <citation type="submission" date="2014-01" db="EMBL/GenBank/DDBJ databases">
        <title>Evolution of pathogenesis and genome organization in the Tremellales.</title>
        <authorList>
            <person name="Cuomo C."/>
            <person name="Litvintseva A."/>
            <person name="Heitman J."/>
            <person name="Chen Y."/>
            <person name="Sun S."/>
            <person name="Springer D."/>
            <person name="Dromer F."/>
            <person name="Young S."/>
            <person name="Zeng Q."/>
            <person name="Chapman S."/>
            <person name="Gujja S."/>
            <person name="Saif S."/>
            <person name="Birren B."/>
        </authorList>
    </citation>
    <scope>NUCLEOTIDE SEQUENCE</scope>
    <source>
        <strain evidence="11">CBS 10118</strain>
    </source>
</reference>
<reference evidence="11" key="1">
    <citation type="submission" date="2013-07" db="EMBL/GenBank/DDBJ databases">
        <title>The Genome Sequence of Cryptococcus bestiolae CBS10118.</title>
        <authorList>
            <consortium name="The Broad Institute Genome Sequencing Platform"/>
            <person name="Cuomo C."/>
            <person name="Litvintseva A."/>
            <person name="Chen Y."/>
            <person name="Heitman J."/>
            <person name="Sun S."/>
            <person name="Springer D."/>
            <person name="Dromer F."/>
            <person name="Young S.K."/>
            <person name="Zeng Q."/>
            <person name="Gargeya S."/>
            <person name="Fitzgerald M."/>
            <person name="Abouelleil A."/>
            <person name="Alvarado L."/>
            <person name="Berlin A.M."/>
            <person name="Chapman S.B."/>
            <person name="Dewar J."/>
            <person name="Goldberg J."/>
            <person name="Griggs A."/>
            <person name="Gujja S."/>
            <person name="Hansen M."/>
            <person name="Howarth C."/>
            <person name="Imamovic A."/>
            <person name="Larimer J."/>
            <person name="McCowan C."/>
            <person name="Murphy C."/>
            <person name="Pearson M."/>
            <person name="Priest M."/>
            <person name="Roberts A."/>
            <person name="Saif S."/>
            <person name="Shea T."/>
            <person name="Sykes S."/>
            <person name="Wortman J."/>
            <person name="Nusbaum C."/>
            <person name="Birren B."/>
        </authorList>
    </citation>
    <scope>NUCLEOTIDE SEQUENCE [LARGE SCALE GENOMIC DNA]</scope>
    <source>
        <strain evidence="11">CBS 10118</strain>
    </source>
</reference>
<evidence type="ECO:0000256" key="7">
    <source>
        <dbReference type="ARBA" id="ARBA00049197"/>
    </source>
</evidence>
<dbReference type="InterPro" id="IPR013328">
    <property type="entry name" value="6PGD_dom2"/>
</dbReference>
<evidence type="ECO:0000256" key="2">
    <source>
        <dbReference type="ARBA" id="ARBA00006013"/>
    </source>
</evidence>
<keyword evidence="4" id="KW-0101">Branched-chain amino acid catabolism</keyword>
<evidence type="ECO:0000256" key="5">
    <source>
        <dbReference type="ARBA" id="ARBA00023002"/>
    </source>
</evidence>
<dbReference type="InterPro" id="IPR036291">
    <property type="entry name" value="NAD(P)-bd_dom_sf"/>
</dbReference>
<dbReference type="InterPro" id="IPR008927">
    <property type="entry name" value="6-PGluconate_DH-like_C_sf"/>
</dbReference>
<sequence length="342" mass="37183">MTEITKWPLDFQLPPSDPSPCKSNVKSEKIKLVGYIGLGLAGGPMAENIPKYGYKLLVTDADRKKAQAYAESHENVELASDSADAFREVDCLITMLPNGHVVREVLLGAKGVAPHLKRGTVIVDTSSSDPINTQKLQAELKERFGVQLVDAPVTQIRMRGINDGEATLMIGGEKEAVDEVLPVLNTMARWTFNMGGPGSGHVCKTFNNYMTAAAIAALNDCLVVGHKMGLDPALITDVMNVGTARNYGTAHSIRAEALTRTYGSGFGLYLIVKDLGINLDLATHLGLDNELSQLVHSKFKDALDKCDPAADYTESLRVWEERAGVKLPTYENLGEAPEWRPF</sequence>
<dbReference type="InterPro" id="IPR015815">
    <property type="entry name" value="HIBADH-related"/>
</dbReference>
<reference evidence="12" key="4">
    <citation type="submission" date="2024-02" db="EMBL/GenBank/DDBJ databases">
        <title>Comparative genomics of Cryptococcus and Kwoniella reveals pathogenesis evolution and contrasting modes of karyotype evolution via chromosome fusion or intercentromeric recombination.</title>
        <authorList>
            <person name="Coelho M.A."/>
            <person name="David-Palma M."/>
            <person name="Shea T."/>
            <person name="Bowers K."/>
            <person name="McGinley-Smith S."/>
            <person name="Mohammad A.W."/>
            <person name="Gnirke A."/>
            <person name="Yurkov A.M."/>
            <person name="Nowrousian M."/>
            <person name="Sun S."/>
            <person name="Cuomo C.A."/>
            <person name="Heitman J."/>
        </authorList>
    </citation>
    <scope>NUCLEOTIDE SEQUENCE</scope>
    <source>
        <strain evidence="12">CBS 10118</strain>
    </source>
</reference>
<name>A0A1B9G3S3_9TREE</name>
<proteinExistence type="inferred from homology"/>
<comment type="similarity">
    <text evidence="2">Belongs to the HIBADH-related family. 3-hydroxyisobutyrate dehydrogenase subfamily.</text>
</comment>
<comment type="pathway">
    <text evidence="1">Amino-acid degradation; L-valine degradation.</text>
</comment>
<dbReference type="PANTHER" id="PTHR22981:SF7">
    <property type="entry name" value="3-HYDROXYISOBUTYRATE DEHYDROGENASE, MITOCHONDRIAL"/>
    <property type="match status" value="1"/>
</dbReference>
<dbReference type="GO" id="GO:0051287">
    <property type="term" value="F:NAD binding"/>
    <property type="evidence" value="ECO:0007669"/>
    <property type="project" value="InterPro"/>
</dbReference>
<dbReference type="SUPFAM" id="SSF51735">
    <property type="entry name" value="NAD(P)-binding Rossmann-fold domains"/>
    <property type="match status" value="1"/>
</dbReference>
<dbReference type="Proteomes" id="UP000092730">
    <property type="component" value="Chromosome 1"/>
</dbReference>
<dbReference type="Gene3D" id="1.10.1040.10">
    <property type="entry name" value="N-(1-d-carboxylethyl)-l-norvaline Dehydrogenase, domain 2"/>
    <property type="match status" value="1"/>
</dbReference>
<dbReference type="GO" id="GO:0008442">
    <property type="term" value="F:3-hydroxyisobutyrate dehydrogenase activity"/>
    <property type="evidence" value="ECO:0007669"/>
    <property type="project" value="UniProtKB-EC"/>
</dbReference>
<gene>
    <name evidence="11" type="ORF">I302_03380</name>
    <name evidence="12" type="ORF">I302_100008</name>
</gene>
<evidence type="ECO:0000256" key="3">
    <source>
        <dbReference type="ARBA" id="ARBA00012991"/>
    </source>
</evidence>
<dbReference type="InterPro" id="IPR006115">
    <property type="entry name" value="6PGDH_NADP-bd"/>
</dbReference>
<dbReference type="PIRSF" id="PIRSF000103">
    <property type="entry name" value="HIBADH"/>
    <property type="match status" value="1"/>
</dbReference>
<dbReference type="SUPFAM" id="SSF48179">
    <property type="entry name" value="6-phosphogluconate dehydrogenase C-terminal domain-like"/>
    <property type="match status" value="1"/>
</dbReference>
<feature type="domain" description="6-phosphogluconate dehydrogenase NADP-binding" evidence="9">
    <location>
        <begin position="33"/>
        <end position="194"/>
    </location>
</feature>
<evidence type="ECO:0000313" key="12">
    <source>
        <dbReference type="EMBL" id="WVW78057.1"/>
    </source>
</evidence>
<evidence type="ECO:0000259" key="10">
    <source>
        <dbReference type="Pfam" id="PF14833"/>
    </source>
</evidence>
<keyword evidence="5" id="KW-0560">Oxidoreductase</keyword>
<dbReference type="KEGG" id="kbi:30207779"/>
<dbReference type="PANTHER" id="PTHR22981">
    <property type="entry name" value="3-HYDROXYISOBUTYRATE DEHYDROGENASE-RELATED"/>
    <property type="match status" value="1"/>
</dbReference>
<keyword evidence="13" id="KW-1185">Reference proteome</keyword>
<keyword evidence="6" id="KW-0520">NAD</keyword>
<evidence type="ECO:0000256" key="4">
    <source>
        <dbReference type="ARBA" id="ARBA00022456"/>
    </source>
</evidence>
<evidence type="ECO:0000259" key="9">
    <source>
        <dbReference type="Pfam" id="PF03446"/>
    </source>
</evidence>
<dbReference type="Pfam" id="PF14833">
    <property type="entry name" value="NAD_binding_11"/>
    <property type="match status" value="1"/>
</dbReference>
<comment type="catalytic activity">
    <reaction evidence="7">
        <text>3-hydroxy-2-methylpropanoate + NAD(+) = 2-methyl-3-oxopropanoate + NADH + H(+)</text>
        <dbReference type="Rhea" id="RHEA:17681"/>
        <dbReference type="ChEBI" id="CHEBI:11805"/>
        <dbReference type="ChEBI" id="CHEBI:15378"/>
        <dbReference type="ChEBI" id="CHEBI:57540"/>
        <dbReference type="ChEBI" id="CHEBI:57700"/>
        <dbReference type="ChEBI" id="CHEBI:57945"/>
        <dbReference type="EC" id="1.1.1.31"/>
    </reaction>
</comment>
<dbReference type="STRING" id="1296100.A0A1B9G3S3"/>
<dbReference type="GeneID" id="30207779"/>
<organism evidence="11">
    <name type="scientific">Kwoniella bestiolae CBS 10118</name>
    <dbReference type="NCBI Taxonomy" id="1296100"/>
    <lineage>
        <taxon>Eukaryota</taxon>
        <taxon>Fungi</taxon>
        <taxon>Dikarya</taxon>
        <taxon>Basidiomycota</taxon>
        <taxon>Agaricomycotina</taxon>
        <taxon>Tremellomycetes</taxon>
        <taxon>Tremellales</taxon>
        <taxon>Cryptococcaceae</taxon>
        <taxon>Kwoniella</taxon>
    </lineage>
</organism>
<dbReference type="EMBL" id="KI894020">
    <property type="protein sequence ID" value="OCF25707.1"/>
    <property type="molecule type" value="Genomic_DNA"/>
</dbReference>
<dbReference type="AlphaFoldDB" id="A0A1B9G3S3"/>
<dbReference type="OrthoDB" id="435038at2759"/>
<dbReference type="InterPro" id="IPR029154">
    <property type="entry name" value="HIBADH-like_NADP-bd"/>
</dbReference>
<dbReference type="GO" id="GO:0009083">
    <property type="term" value="P:branched-chain amino acid catabolic process"/>
    <property type="evidence" value="ECO:0007669"/>
    <property type="project" value="UniProtKB-KW"/>
</dbReference>
<dbReference type="Gene3D" id="3.40.50.720">
    <property type="entry name" value="NAD(P)-binding Rossmann-like Domain"/>
    <property type="match status" value="1"/>
</dbReference>
<accession>A0A1B9G3S3</accession>
<dbReference type="Pfam" id="PF03446">
    <property type="entry name" value="NAD_binding_2"/>
    <property type="match status" value="1"/>
</dbReference>
<evidence type="ECO:0000313" key="13">
    <source>
        <dbReference type="Proteomes" id="UP000092730"/>
    </source>
</evidence>
<dbReference type="RefSeq" id="XP_019046777.1">
    <property type="nucleotide sequence ID" value="XM_019190029.1"/>
</dbReference>
<evidence type="ECO:0000256" key="6">
    <source>
        <dbReference type="ARBA" id="ARBA00023027"/>
    </source>
</evidence>
<dbReference type="EMBL" id="CP144541">
    <property type="protein sequence ID" value="WVW78057.1"/>
    <property type="molecule type" value="Genomic_DNA"/>
</dbReference>
<evidence type="ECO:0000313" key="11">
    <source>
        <dbReference type="EMBL" id="OCF25707.1"/>
    </source>
</evidence>
<protein>
    <recommendedName>
        <fullName evidence="3">3-hydroxyisobutyrate dehydrogenase</fullName>
        <ecNumber evidence="3">1.1.1.31</ecNumber>
    </recommendedName>
</protein>
<feature type="domain" description="3-hydroxyisobutyrate dehydrogenase-like NAD-binding" evidence="10">
    <location>
        <begin position="198"/>
        <end position="318"/>
    </location>
</feature>
<evidence type="ECO:0000256" key="1">
    <source>
        <dbReference type="ARBA" id="ARBA00005109"/>
    </source>
</evidence>
<feature type="active site" evidence="8">
    <location>
        <position position="204"/>
    </location>
</feature>
<reference evidence="12" key="2">
    <citation type="submission" date="2013-07" db="EMBL/GenBank/DDBJ databases">
        <authorList>
            <consortium name="The Broad Institute Genome Sequencing Platform"/>
            <person name="Cuomo C."/>
            <person name="Litvintseva A."/>
            <person name="Chen Y."/>
            <person name="Heitman J."/>
            <person name="Sun S."/>
            <person name="Springer D."/>
            <person name="Dromer F."/>
            <person name="Young S.K."/>
            <person name="Zeng Q."/>
            <person name="Gargeya S."/>
            <person name="Fitzgerald M."/>
            <person name="Abouelleil A."/>
            <person name="Alvarado L."/>
            <person name="Berlin A.M."/>
            <person name="Chapman S.B."/>
            <person name="Dewar J."/>
            <person name="Goldberg J."/>
            <person name="Griggs A."/>
            <person name="Gujja S."/>
            <person name="Hansen M."/>
            <person name="Howarth C."/>
            <person name="Imamovic A."/>
            <person name="Larimer J."/>
            <person name="McCowan C."/>
            <person name="Murphy C."/>
            <person name="Pearson M."/>
            <person name="Priest M."/>
            <person name="Roberts A."/>
            <person name="Saif S."/>
            <person name="Shea T."/>
            <person name="Sykes S."/>
            <person name="Wortman J."/>
            <person name="Nusbaum C."/>
            <person name="Birren B."/>
        </authorList>
    </citation>
    <scope>NUCLEOTIDE SEQUENCE</scope>
    <source>
        <strain evidence="12">CBS 10118</strain>
    </source>
</reference>
<evidence type="ECO:0000256" key="8">
    <source>
        <dbReference type="PIRSR" id="PIRSR000103-1"/>
    </source>
</evidence>
<dbReference type="GO" id="GO:0050661">
    <property type="term" value="F:NADP binding"/>
    <property type="evidence" value="ECO:0007669"/>
    <property type="project" value="InterPro"/>
</dbReference>